<dbReference type="Proteomes" id="UP000265020">
    <property type="component" value="Unassembled WGS sequence"/>
</dbReference>
<dbReference type="PANTHER" id="PTHR28348:SF1">
    <property type="entry name" value="UPF0193 PROTEIN EVG1"/>
    <property type="match status" value="1"/>
</dbReference>
<reference evidence="2" key="2">
    <citation type="submission" date="2025-09" db="UniProtKB">
        <authorList>
            <consortium name="Ensembl"/>
        </authorList>
    </citation>
    <scope>IDENTIFICATION</scope>
</reference>
<dbReference type="Ensembl" id="ENSCVAT00000000480.1">
    <property type="protein sequence ID" value="ENSCVAP00000025887.1"/>
    <property type="gene ID" value="ENSCVAG00000011032.1"/>
</dbReference>
<feature type="region of interest" description="Disordered" evidence="1">
    <location>
        <begin position="1"/>
        <end position="21"/>
    </location>
</feature>
<dbReference type="Pfam" id="PF05250">
    <property type="entry name" value="UPF0193"/>
    <property type="match status" value="1"/>
</dbReference>
<protein>
    <submittedName>
        <fullName evidence="2">Si:dkey-43k4.3</fullName>
    </submittedName>
</protein>
<dbReference type="PANTHER" id="PTHR28348">
    <property type="entry name" value="UPF0193 PROTEIN EVG1"/>
    <property type="match status" value="1"/>
</dbReference>
<accession>A0A3Q2E182</accession>
<organism evidence="2 3">
    <name type="scientific">Cyprinodon variegatus</name>
    <name type="common">Sheepshead minnow</name>
    <dbReference type="NCBI Taxonomy" id="28743"/>
    <lineage>
        <taxon>Eukaryota</taxon>
        <taxon>Metazoa</taxon>
        <taxon>Chordata</taxon>
        <taxon>Craniata</taxon>
        <taxon>Vertebrata</taxon>
        <taxon>Euteleostomi</taxon>
        <taxon>Actinopterygii</taxon>
        <taxon>Neopterygii</taxon>
        <taxon>Teleostei</taxon>
        <taxon>Neoteleostei</taxon>
        <taxon>Acanthomorphata</taxon>
        <taxon>Ovalentaria</taxon>
        <taxon>Atherinomorphae</taxon>
        <taxon>Cyprinodontiformes</taxon>
        <taxon>Cyprinodontidae</taxon>
        <taxon>Cyprinodon</taxon>
    </lineage>
</organism>
<dbReference type="InterPro" id="IPR007914">
    <property type="entry name" value="UPF0193"/>
</dbReference>
<keyword evidence="3" id="KW-1185">Reference proteome</keyword>
<sequence>MVTHSSQSREELNSSRSSDTSQEYYLNCNAVKLLLKLSVYQNVMQSKRGADLSRISDSRPPPSKSAQHRPRMSQRRSAESCQAGNSYEREKFHPGPVRDLEKEKRRLQNIMATGTEEPETGSPGKLPGDSKQEESEETDRFQEVLNEIEERRQFLADMAALGQDHQYSSIINAEISQVRTLFALPKIIT</sequence>
<evidence type="ECO:0000313" key="2">
    <source>
        <dbReference type="Ensembl" id="ENSCVAP00000025887.1"/>
    </source>
</evidence>
<evidence type="ECO:0000256" key="1">
    <source>
        <dbReference type="SAM" id="MobiDB-lite"/>
    </source>
</evidence>
<evidence type="ECO:0000313" key="3">
    <source>
        <dbReference type="Proteomes" id="UP000265020"/>
    </source>
</evidence>
<feature type="compositionally biased region" description="Basic and acidic residues" evidence="1">
    <location>
        <begin position="128"/>
        <end position="139"/>
    </location>
</feature>
<dbReference type="STRING" id="28743.ENSCVAP00000025887"/>
<proteinExistence type="predicted"/>
<dbReference type="GeneTree" id="ENSGT00390000010231"/>
<reference evidence="2" key="1">
    <citation type="submission" date="2025-08" db="UniProtKB">
        <authorList>
            <consortium name="Ensembl"/>
        </authorList>
    </citation>
    <scope>IDENTIFICATION</scope>
</reference>
<dbReference type="AlphaFoldDB" id="A0A3Q2E182"/>
<feature type="region of interest" description="Disordered" evidence="1">
    <location>
        <begin position="49"/>
        <end position="139"/>
    </location>
</feature>
<name>A0A3Q2E182_CYPVA</name>
<feature type="compositionally biased region" description="Basic and acidic residues" evidence="1">
    <location>
        <begin position="87"/>
        <end position="106"/>
    </location>
</feature>